<accession>A0ABD3X9S3</accession>
<name>A0ABD3X9S3_SINWO</name>
<sequence>PINTIEKQGIPVITLETFSSRSQTSFQIVINDAFFRDTINGRTKIKGLICCKQCEK</sequence>
<gene>
    <name evidence="1" type="ORF">ACJMK2_028161</name>
</gene>
<proteinExistence type="predicted"/>
<evidence type="ECO:0000313" key="2">
    <source>
        <dbReference type="Proteomes" id="UP001634394"/>
    </source>
</evidence>
<protein>
    <submittedName>
        <fullName evidence="1">Uncharacterized protein</fullName>
    </submittedName>
</protein>
<dbReference type="AlphaFoldDB" id="A0ABD3X9S3"/>
<comment type="caution">
    <text evidence="1">The sequence shown here is derived from an EMBL/GenBank/DDBJ whole genome shotgun (WGS) entry which is preliminary data.</text>
</comment>
<keyword evidence="2" id="KW-1185">Reference proteome</keyword>
<evidence type="ECO:0000313" key="1">
    <source>
        <dbReference type="EMBL" id="KAL3881767.1"/>
    </source>
</evidence>
<organism evidence="1 2">
    <name type="scientific">Sinanodonta woodiana</name>
    <name type="common">Chinese pond mussel</name>
    <name type="synonym">Anodonta woodiana</name>
    <dbReference type="NCBI Taxonomy" id="1069815"/>
    <lineage>
        <taxon>Eukaryota</taxon>
        <taxon>Metazoa</taxon>
        <taxon>Spiralia</taxon>
        <taxon>Lophotrochozoa</taxon>
        <taxon>Mollusca</taxon>
        <taxon>Bivalvia</taxon>
        <taxon>Autobranchia</taxon>
        <taxon>Heteroconchia</taxon>
        <taxon>Palaeoheterodonta</taxon>
        <taxon>Unionida</taxon>
        <taxon>Unionoidea</taxon>
        <taxon>Unionidae</taxon>
        <taxon>Unioninae</taxon>
        <taxon>Sinanodonta</taxon>
    </lineage>
</organism>
<dbReference type="Proteomes" id="UP001634394">
    <property type="component" value="Unassembled WGS sequence"/>
</dbReference>
<feature type="non-terminal residue" evidence="1">
    <location>
        <position position="1"/>
    </location>
</feature>
<reference evidence="1 2" key="1">
    <citation type="submission" date="2024-11" db="EMBL/GenBank/DDBJ databases">
        <title>Chromosome-level genome assembly of the freshwater bivalve Anodonta woodiana.</title>
        <authorList>
            <person name="Chen X."/>
        </authorList>
    </citation>
    <scope>NUCLEOTIDE SEQUENCE [LARGE SCALE GENOMIC DNA]</scope>
    <source>
        <strain evidence="1">MN2024</strain>
        <tissue evidence="1">Gills</tissue>
    </source>
</reference>
<dbReference type="EMBL" id="JBJQND010000003">
    <property type="protein sequence ID" value="KAL3881767.1"/>
    <property type="molecule type" value="Genomic_DNA"/>
</dbReference>
<feature type="non-terminal residue" evidence="1">
    <location>
        <position position="56"/>
    </location>
</feature>